<evidence type="ECO:0000313" key="2">
    <source>
        <dbReference type="EMBL" id="KDR77018.1"/>
    </source>
</evidence>
<proteinExistence type="predicted"/>
<organism evidence="2 3">
    <name type="scientific">Galerina marginata (strain CBS 339.88)</name>
    <dbReference type="NCBI Taxonomy" id="685588"/>
    <lineage>
        <taxon>Eukaryota</taxon>
        <taxon>Fungi</taxon>
        <taxon>Dikarya</taxon>
        <taxon>Basidiomycota</taxon>
        <taxon>Agaricomycotina</taxon>
        <taxon>Agaricomycetes</taxon>
        <taxon>Agaricomycetidae</taxon>
        <taxon>Agaricales</taxon>
        <taxon>Agaricineae</taxon>
        <taxon>Strophariaceae</taxon>
        <taxon>Galerina</taxon>
    </lineage>
</organism>
<dbReference type="Proteomes" id="UP000027222">
    <property type="component" value="Unassembled WGS sequence"/>
</dbReference>
<dbReference type="AlphaFoldDB" id="A0A067TDH6"/>
<name>A0A067TDH6_GALM3</name>
<feature type="chain" id="PRO_5001646717" evidence="1">
    <location>
        <begin position="23"/>
        <end position="126"/>
    </location>
</feature>
<sequence>MFFKLSTLFVALAAITAATSSAIPEKRQTNSPIATCYYFLKPDVTVTPTVAEFNYVIGQALSADAGSPVVNAFTSFEADGDRFGVVNRISAEGKTAAETTDIIRGWSGETKAGLLANWLVDSVACL</sequence>
<reference evidence="3" key="1">
    <citation type="journal article" date="2014" name="Proc. Natl. Acad. Sci. U.S.A.">
        <title>Extensive sampling of basidiomycete genomes demonstrates inadequacy of the white-rot/brown-rot paradigm for wood decay fungi.</title>
        <authorList>
            <person name="Riley R."/>
            <person name="Salamov A.A."/>
            <person name="Brown D.W."/>
            <person name="Nagy L.G."/>
            <person name="Floudas D."/>
            <person name="Held B.W."/>
            <person name="Levasseur A."/>
            <person name="Lombard V."/>
            <person name="Morin E."/>
            <person name="Otillar R."/>
            <person name="Lindquist E.A."/>
            <person name="Sun H."/>
            <person name="LaButti K.M."/>
            <person name="Schmutz J."/>
            <person name="Jabbour D."/>
            <person name="Luo H."/>
            <person name="Baker S.E."/>
            <person name="Pisabarro A.G."/>
            <person name="Walton J.D."/>
            <person name="Blanchette R.A."/>
            <person name="Henrissat B."/>
            <person name="Martin F."/>
            <person name="Cullen D."/>
            <person name="Hibbett D.S."/>
            <person name="Grigoriev I.V."/>
        </authorList>
    </citation>
    <scope>NUCLEOTIDE SEQUENCE [LARGE SCALE GENOMIC DNA]</scope>
    <source>
        <strain evidence="3">CBS 339.88</strain>
    </source>
</reference>
<evidence type="ECO:0000256" key="1">
    <source>
        <dbReference type="SAM" id="SignalP"/>
    </source>
</evidence>
<feature type="signal peptide" evidence="1">
    <location>
        <begin position="1"/>
        <end position="22"/>
    </location>
</feature>
<dbReference type="EMBL" id="KL142377">
    <property type="protein sequence ID" value="KDR77018.1"/>
    <property type="molecule type" value="Genomic_DNA"/>
</dbReference>
<keyword evidence="1" id="KW-0732">Signal</keyword>
<protein>
    <submittedName>
        <fullName evidence="2">Uncharacterized protein</fullName>
    </submittedName>
</protein>
<evidence type="ECO:0000313" key="3">
    <source>
        <dbReference type="Proteomes" id="UP000027222"/>
    </source>
</evidence>
<gene>
    <name evidence="2" type="ORF">GALMADRAFT_246215</name>
</gene>
<keyword evidence="3" id="KW-1185">Reference proteome</keyword>
<accession>A0A067TDH6</accession>
<dbReference type="HOGENOM" id="CLU_1992817_0_0_1"/>